<protein>
    <submittedName>
        <fullName evidence="1">Uncharacterized protein</fullName>
    </submittedName>
</protein>
<sequence>RACPVIDVEALAKLAVLPPMQQNIQFILALKNASLNDLASKLTSEALEKIRNPPSHCALPIDNKGTRYSISAYLALENASQIAYNHVFQAARSIFSGSPGTNNILTFQGVEKLIASYTGIISVEHDMCRNTCIAFTGPFSQLEACPMCDTSHWKEERLQGTHGRSKIVAQTFTMIPIGPQLQALYRNKDSATDMDYLHRCTTEVLQQLQEMGNIPVIEDIVMGWDYLGAILDGDIKQQDIVLMVSLDGAQLYNSKESDCWMYVWIIINLPPDKCYRKLHVQPGGFIPGPNKPKHLDSFLFLGMHHLSALQAEGLPIWNARTDS</sequence>
<evidence type="ECO:0000313" key="1">
    <source>
        <dbReference type="EMBL" id="KIK21600.1"/>
    </source>
</evidence>
<reference evidence="2" key="2">
    <citation type="submission" date="2015-01" db="EMBL/GenBank/DDBJ databases">
        <title>Evolutionary Origins and Diversification of the Mycorrhizal Mutualists.</title>
        <authorList>
            <consortium name="DOE Joint Genome Institute"/>
            <consortium name="Mycorrhizal Genomics Consortium"/>
            <person name="Kohler A."/>
            <person name="Kuo A."/>
            <person name="Nagy L.G."/>
            <person name="Floudas D."/>
            <person name="Copeland A."/>
            <person name="Barry K.W."/>
            <person name="Cichocki N."/>
            <person name="Veneault-Fourrey C."/>
            <person name="LaButti K."/>
            <person name="Lindquist E.A."/>
            <person name="Lipzen A."/>
            <person name="Lundell T."/>
            <person name="Morin E."/>
            <person name="Murat C."/>
            <person name="Riley R."/>
            <person name="Ohm R."/>
            <person name="Sun H."/>
            <person name="Tunlid A."/>
            <person name="Henrissat B."/>
            <person name="Grigoriev I.V."/>
            <person name="Hibbett D.S."/>
            <person name="Martin F."/>
        </authorList>
    </citation>
    <scope>NUCLEOTIDE SEQUENCE [LARGE SCALE GENOMIC DNA]</scope>
    <source>
        <strain evidence="2">441</strain>
    </source>
</reference>
<dbReference type="EMBL" id="KN833750">
    <property type="protein sequence ID" value="KIK21600.1"/>
    <property type="molecule type" value="Genomic_DNA"/>
</dbReference>
<dbReference type="AlphaFoldDB" id="A0A0C9YA74"/>
<dbReference type="STRING" id="765257.A0A0C9YA74"/>
<reference evidence="1 2" key="1">
    <citation type="submission" date="2014-04" db="EMBL/GenBank/DDBJ databases">
        <authorList>
            <consortium name="DOE Joint Genome Institute"/>
            <person name="Kuo A."/>
            <person name="Kohler A."/>
            <person name="Costa M.D."/>
            <person name="Nagy L.G."/>
            <person name="Floudas D."/>
            <person name="Copeland A."/>
            <person name="Barry K.W."/>
            <person name="Cichocki N."/>
            <person name="Veneault-Fourrey C."/>
            <person name="LaButti K."/>
            <person name="Lindquist E.A."/>
            <person name="Lipzen A."/>
            <person name="Lundell T."/>
            <person name="Morin E."/>
            <person name="Murat C."/>
            <person name="Sun H."/>
            <person name="Tunlid A."/>
            <person name="Henrissat B."/>
            <person name="Grigoriev I.V."/>
            <person name="Hibbett D.S."/>
            <person name="Martin F."/>
            <person name="Nordberg H.P."/>
            <person name="Cantor M.N."/>
            <person name="Hua S.X."/>
        </authorList>
    </citation>
    <scope>NUCLEOTIDE SEQUENCE [LARGE SCALE GENOMIC DNA]</scope>
    <source>
        <strain evidence="1 2">441</strain>
    </source>
</reference>
<gene>
    <name evidence="1" type="ORF">PISMIDRAFT_103894</name>
</gene>
<evidence type="ECO:0000313" key="2">
    <source>
        <dbReference type="Proteomes" id="UP000054018"/>
    </source>
</evidence>
<name>A0A0C9YA74_9AGAM</name>
<dbReference type="Proteomes" id="UP000054018">
    <property type="component" value="Unassembled WGS sequence"/>
</dbReference>
<proteinExistence type="predicted"/>
<organism evidence="1 2">
    <name type="scientific">Pisolithus microcarpus 441</name>
    <dbReference type="NCBI Taxonomy" id="765257"/>
    <lineage>
        <taxon>Eukaryota</taxon>
        <taxon>Fungi</taxon>
        <taxon>Dikarya</taxon>
        <taxon>Basidiomycota</taxon>
        <taxon>Agaricomycotina</taxon>
        <taxon>Agaricomycetes</taxon>
        <taxon>Agaricomycetidae</taxon>
        <taxon>Boletales</taxon>
        <taxon>Sclerodermatineae</taxon>
        <taxon>Pisolithaceae</taxon>
        <taxon>Pisolithus</taxon>
    </lineage>
</organism>
<dbReference type="HOGENOM" id="CLU_007337_1_0_1"/>
<dbReference type="OrthoDB" id="2669721at2759"/>
<feature type="non-terminal residue" evidence="1">
    <location>
        <position position="1"/>
    </location>
</feature>
<accession>A0A0C9YA74</accession>
<keyword evidence="2" id="KW-1185">Reference proteome</keyword>